<dbReference type="SMART" id="SM00270">
    <property type="entry name" value="ChtBD1"/>
    <property type="match status" value="1"/>
</dbReference>
<dbReference type="Pfam" id="PF00187">
    <property type="entry name" value="Chitin_bind_1"/>
    <property type="match status" value="1"/>
</dbReference>
<keyword evidence="5" id="KW-0378">Hydrolase</keyword>
<evidence type="ECO:0000256" key="7">
    <source>
        <dbReference type="PROSITE-ProRule" id="PRU00261"/>
    </source>
</evidence>
<dbReference type="InterPro" id="IPR001002">
    <property type="entry name" value="Chitin-bd_1"/>
</dbReference>
<keyword evidence="3" id="KW-0479">Metal-binding</keyword>
<dbReference type="InterPro" id="IPR036861">
    <property type="entry name" value="Endochitinase-like_sf"/>
</dbReference>
<dbReference type="Gene3D" id="3.20.20.370">
    <property type="entry name" value="Glycoside hydrolase/deacetylase"/>
    <property type="match status" value="1"/>
</dbReference>
<protein>
    <recommendedName>
        <fullName evidence="13">Chitin-binding type-1 domain-containing protein</fullName>
    </recommendedName>
</protein>
<keyword evidence="12" id="KW-1185">Reference proteome</keyword>
<evidence type="ECO:0000256" key="6">
    <source>
        <dbReference type="ARBA" id="ARBA00023277"/>
    </source>
</evidence>
<feature type="domain" description="NodB homology" evidence="10">
    <location>
        <begin position="87"/>
        <end position="288"/>
    </location>
</feature>
<dbReference type="InterPro" id="IPR002509">
    <property type="entry name" value="NODB_dom"/>
</dbReference>
<dbReference type="Pfam" id="PF01522">
    <property type="entry name" value="Polysacc_deac_1"/>
    <property type="match status" value="1"/>
</dbReference>
<evidence type="ECO:0000256" key="8">
    <source>
        <dbReference type="SAM" id="SignalP"/>
    </source>
</evidence>
<dbReference type="PROSITE" id="PS50941">
    <property type="entry name" value="CHIT_BIND_I_2"/>
    <property type="match status" value="1"/>
</dbReference>
<keyword evidence="6" id="KW-0119">Carbohydrate metabolism</keyword>
<feature type="disulfide bond" evidence="7">
    <location>
        <begin position="42"/>
        <end position="54"/>
    </location>
</feature>
<comment type="caution">
    <text evidence="11">The sequence shown here is derived from an EMBL/GenBank/DDBJ whole genome shotgun (WGS) entry which is preliminary data.</text>
</comment>
<dbReference type="SUPFAM" id="SSF88713">
    <property type="entry name" value="Glycoside hydrolase/deacetylase"/>
    <property type="match status" value="1"/>
</dbReference>
<evidence type="ECO:0000256" key="2">
    <source>
        <dbReference type="ARBA" id="ARBA00022669"/>
    </source>
</evidence>
<feature type="chain" id="PRO_5047087882" description="Chitin-binding type-1 domain-containing protein" evidence="8">
    <location>
        <begin position="16"/>
        <end position="303"/>
    </location>
</feature>
<keyword evidence="2 7" id="KW-0147">Chitin-binding</keyword>
<reference evidence="11 12" key="1">
    <citation type="submission" date="2021-02" db="EMBL/GenBank/DDBJ databases">
        <title>Variation within the Batrachochytrium salamandrivorans European outbreak.</title>
        <authorList>
            <person name="Kelly M."/>
            <person name="Pasmans F."/>
            <person name="Shea T.P."/>
            <person name="Munoz J.F."/>
            <person name="Carranza S."/>
            <person name="Cuomo C.A."/>
            <person name="Martel A."/>
        </authorList>
    </citation>
    <scope>NUCLEOTIDE SEQUENCE [LARGE SCALE GENOMIC DNA]</scope>
    <source>
        <strain evidence="11 12">AMFP18/2</strain>
    </source>
</reference>
<evidence type="ECO:0000259" key="9">
    <source>
        <dbReference type="PROSITE" id="PS50941"/>
    </source>
</evidence>
<evidence type="ECO:0000259" key="10">
    <source>
        <dbReference type="PROSITE" id="PS51677"/>
    </source>
</evidence>
<sequence>MVALGHLLMSAAASGLQLNNSARVSLPETQDGSCGKVAGFQCSVGDCCSQYSFCGSTVDYCGAGCQPEFGLCTNVPTHTSKIVATTTKTTITTSSDIPSSTSYPAPDPKKEPKLLLAAPSLVFSLSLLMMDQLQMSQIFSMSSRKTKSKSHSLLTIASHTLTHPDMKTLTADQMWHEMKDNDDLIRAIIGKSPTYMRPPYGNTNDLVLNAMGTWGYKVITWNLDSADWDHDGKPDMIALNEAAYQEDLKGHPLPYTSFISLQHDFVVDEVTWIQIVINKFKALKYKFVTVGECLGDRPANWYR</sequence>
<evidence type="ECO:0000256" key="1">
    <source>
        <dbReference type="ARBA" id="ARBA00001941"/>
    </source>
</evidence>
<evidence type="ECO:0008006" key="13">
    <source>
        <dbReference type="Google" id="ProtNLM"/>
    </source>
</evidence>
<dbReference type="Gene3D" id="3.30.60.10">
    <property type="entry name" value="Endochitinase-like"/>
    <property type="match status" value="1"/>
</dbReference>
<keyword evidence="7" id="KW-1015">Disulfide bond</keyword>
<organism evidence="11 12">
    <name type="scientific">Batrachochytrium salamandrivorans</name>
    <dbReference type="NCBI Taxonomy" id="1357716"/>
    <lineage>
        <taxon>Eukaryota</taxon>
        <taxon>Fungi</taxon>
        <taxon>Fungi incertae sedis</taxon>
        <taxon>Chytridiomycota</taxon>
        <taxon>Chytridiomycota incertae sedis</taxon>
        <taxon>Chytridiomycetes</taxon>
        <taxon>Rhizophydiales</taxon>
        <taxon>Rhizophydiales incertae sedis</taxon>
        <taxon>Batrachochytrium</taxon>
    </lineage>
</organism>
<dbReference type="SUPFAM" id="SSF57016">
    <property type="entry name" value="Plant lectins/antimicrobial peptides"/>
    <property type="match status" value="1"/>
</dbReference>
<feature type="disulfide bond" evidence="7">
    <location>
        <begin position="47"/>
        <end position="61"/>
    </location>
</feature>
<dbReference type="EMBL" id="JAFCIX010000062">
    <property type="protein sequence ID" value="KAH6599659.1"/>
    <property type="molecule type" value="Genomic_DNA"/>
</dbReference>
<dbReference type="CDD" id="cd11618">
    <property type="entry name" value="ChtBD1_1"/>
    <property type="match status" value="1"/>
</dbReference>
<dbReference type="Proteomes" id="UP001648503">
    <property type="component" value="Unassembled WGS sequence"/>
</dbReference>
<dbReference type="InterPro" id="IPR011330">
    <property type="entry name" value="Glyco_hydro/deAcase_b/a-brl"/>
</dbReference>
<evidence type="ECO:0000256" key="3">
    <source>
        <dbReference type="ARBA" id="ARBA00022723"/>
    </source>
</evidence>
<comment type="cofactor">
    <cofactor evidence="1">
        <name>Co(2+)</name>
        <dbReference type="ChEBI" id="CHEBI:48828"/>
    </cofactor>
</comment>
<evidence type="ECO:0000256" key="5">
    <source>
        <dbReference type="ARBA" id="ARBA00022801"/>
    </source>
</evidence>
<dbReference type="PANTHER" id="PTHR46471">
    <property type="entry name" value="CHITIN DEACETYLASE"/>
    <property type="match status" value="1"/>
</dbReference>
<feature type="domain" description="Chitin-binding type-1" evidence="9">
    <location>
        <begin position="31"/>
        <end position="74"/>
    </location>
</feature>
<name>A0ABQ8FKK8_9FUNG</name>
<feature type="signal peptide" evidence="8">
    <location>
        <begin position="1"/>
        <end position="15"/>
    </location>
</feature>
<dbReference type="PANTHER" id="PTHR46471:SF2">
    <property type="entry name" value="CHITIN DEACETYLASE-RELATED"/>
    <property type="match status" value="1"/>
</dbReference>
<gene>
    <name evidence="11" type="ORF">BASA50_002856</name>
</gene>
<accession>A0ABQ8FKK8</accession>
<keyword evidence="4 8" id="KW-0732">Signal</keyword>
<evidence type="ECO:0000256" key="4">
    <source>
        <dbReference type="ARBA" id="ARBA00022729"/>
    </source>
</evidence>
<dbReference type="PROSITE" id="PS51677">
    <property type="entry name" value="NODB"/>
    <property type="match status" value="1"/>
</dbReference>
<evidence type="ECO:0000313" key="11">
    <source>
        <dbReference type="EMBL" id="KAH6599659.1"/>
    </source>
</evidence>
<evidence type="ECO:0000313" key="12">
    <source>
        <dbReference type="Proteomes" id="UP001648503"/>
    </source>
</evidence>
<proteinExistence type="predicted"/>
<comment type="caution">
    <text evidence="7">Lacks conserved residue(s) required for the propagation of feature annotation.</text>
</comment>